<evidence type="ECO:0000256" key="2">
    <source>
        <dbReference type="ARBA" id="ARBA00023015"/>
    </source>
</evidence>
<name>A0A072NHI9_SCHAZ</name>
<keyword evidence="3" id="KW-0731">Sigma factor</keyword>
<accession>A0A072NHI9</accession>
<dbReference type="GO" id="GO:0006352">
    <property type="term" value="P:DNA-templated transcription initiation"/>
    <property type="evidence" value="ECO:0007669"/>
    <property type="project" value="InterPro"/>
</dbReference>
<dbReference type="NCBIfam" id="NF009195">
    <property type="entry name" value="PRK12543.1"/>
    <property type="match status" value="1"/>
</dbReference>
<dbReference type="PANTHER" id="PTHR43133:SF60">
    <property type="entry name" value="RNA POLYMERASE SIGMA FACTOR SIGV"/>
    <property type="match status" value="1"/>
</dbReference>
<evidence type="ECO:0000256" key="1">
    <source>
        <dbReference type="ARBA" id="ARBA00010641"/>
    </source>
</evidence>
<comment type="caution">
    <text evidence="7">The sequence shown here is derived from an EMBL/GenBank/DDBJ whole genome shotgun (WGS) entry which is preliminary data.</text>
</comment>
<evidence type="ECO:0000256" key="3">
    <source>
        <dbReference type="ARBA" id="ARBA00023082"/>
    </source>
</evidence>
<evidence type="ECO:0000259" key="6">
    <source>
        <dbReference type="Pfam" id="PF08281"/>
    </source>
</evidence>
<dbReference type="Pfam" id="PF04542">
    <property type="entry name" value="Sigma70_r2"/>
    <property type="match status" value="1"/>
</dbReference>
<dbReference type="GO" id="GO:0016987">
    <property type="term" value="F:sigma factor activity"/>
    <property type="evidence" value="ECO:0007669"/>
    <property type="project" value="UniProtKB-KW"/>
</dbReference>
<dbReference type="InterPro" id="IPR036388">
    <property type="entry name" value="WH-like_DNA-bd_sf"/>
</dbReference>
<protein>
    <submittedName>
        <fullName evidence="7">RNA polymerase sigma factor, sigma-70 family</fullName>
    </submittedName>
</protein>
<dbReference type="InterPro" id="IPR013249">
    <property type="entry name" value="RNA_pol_sigma70_r4_t2"/>
</dbReference>
<comment type="similarity">
    <text evidence="1">Belongs to the sigma-70 factor family. ECF subfamily.</text>
</comment>
<evidence type="ECO:0000313" key="8">
    <source>
        <dbReference type="Proteomes" id="UP000027936"/>
    </source>
</evidence>
<reference evidence="7 8" key="1">
    <citation type="submission" date="2014-04" db="EMBL/GenBank/DDBJ databases">
        <title>Draft genome sequence of Bacillus azotoformans MEV2011, a (co-) denitrifying strain unable to grow in the presence of oxygen.</title>
        <authorList>
            <person name="Nielsen M."/>
            <person name="Schreiber L."/>
            <person name="Finster K."/>
            <person name="Schramm A."/>
        </authorList>
    </citation>
    <scope>NUCLEOTIDE SEQUENCE [LARGE SCALE GENOMIC DNA]</scope>
    <source>
        <strain evidence="7 8">MEV2011</strain>
    </source>
</reference>
<dbReference type="InterPro" id="IPR007627">
    <property type="entry name" value="RNA_pol_sigma70_r2"/>
</dbReference>
<organism evidence="7 8">
    <name type="scientific">Schinkia azotoformans MEV2011</name>
    <dbReference type="NCBI Taxonomy" id="1348973"/>
    <lineage>
        <taxon>Bacteria</taxon>
        <taxon>Bacillati</taxon>
        <taxon>Bacillota</taxon>
        <taxon>Bacilli</taxon>
        <taxon>Bacillales</taxon>
        <taxon>Bacillaceae</taxon>
        <taxon>Calidifontibacillus/Schinkia group</taxon>
        <taxon>Schinkia</taxon>
    </lineage>
</organism>
<dbReference type="Gene3D" id="1.10.10.10">
    <property type="entry name" value="Winged helix-like DNA-binding domain superfamily/Winged helix DNA-binding domain"/>
    <property type="match status" value="1"/>
</dbReference>
<dbReference type="InterPro" id="IPR013324">
    <property type="entry name" value="RNA_pol_sigma_r3/r4-like"/>
</dbReference>
<dbReference type="PANTHER" id="PTHR43133">
    <property type="entry name" value="RNA POLYMERASE ECF-TYPE SIGMA FACTO"/>
    <property type="match status" value="1"/>
</dbReference>
<feature type="domain" description="RNA polymerase sigma-70 region 2" evidence="5">
    <location>
        <begin position="25"/>
        <end position="91"/>
    </location>
</feature>
<gene>
    <name evidence="7" type="ORF">M670_03732</name>
</gene>
<sequence>METQGDYNQIIQLILSGHQQAYSELYEMTIQDVYKNVHFLIENKADVDDVVQDIYIQLFNSLSKYDGNRPFKPWLMGIVIKQIQAYRRKRWMKFRIAKKVEEVGQVLVLDFSNEIIAKISNQLVVKLVEELPYKLKQVIILRYLNDYSQEEVARILEIPVGTVKSRINAALKKLREKVKNRNISEKVRNVYEF</sequence>
<dbReference type="RefSeq" id="WP_035197313.1">
    <property type="nucleotide sequence ID" value="NZ_JJRY01000018.1"/>
</dbReference>
<dbReference type="InterPro" id="IPR014284">
    <property type="entry name" value="RNA_pol_sigma-70_dom"/>
</dbReference>
<dbReference type="PATRIC" id="fig|1348973.3.peg.3612"/>
<dbReference type="InterPro" id="IPR039425">
    <property type="entry name" value="RNA_pol_sigma-70-like"/>
</dbReference>
<dbReference type="GO" id="GO:0003677">
    <property type="term" value="F:DNA binding"/>
    <property type="evidence" value="ECO:0007669"/>
    <property type="project" value="InterPro"/>
</dbReference>
<keyword evidence="2" id="KW-0805">Transcription regulation</keyword>
<dbReference type="SUPFAM" id="SSF88659">
    <property type="entry name" value="Sigma3 and sigma4 domains of RNA polymerase sigma factors"/>
    <property type="match status" value="1"/>
</dbReference>
<proteinExistence type="inferred from homology"/>
<dbReference type="OrthoDB" id="9785675at2"/>
<dbReference type="Gene3D" id="1.10.1740.10">
    <property type="match status" value="1"/>
</dbReference>
<dbReference type="Pfam" id="PF08281">
    <property type="entry name" value="Sigma70_r4_2"/>
    <property type="match status" value="1"/>
</dbReference>
<dbReference type="CDD" id="cd06171">
    <property type="entry name" value="Sigma70_r4"/>
    <property type="match status" value="1"/>
</dbReference>
<dbReference type="SUPFAM" id="SSF88946">
    <property type="entry name" value="Sigma2 domain of RNA polymerase sigma factors"/>
    <property type="match status" value="1"/>
</dbReference>
<evidence type="ECO:0000256" key="4">
    <source>
        <dbReference type="ARBA" id="ARBA00023163"/>
    </source>
</evidence>
<dbReference type="AlphaFoldDB" id="A0A072NHI9"/>
<evidence type="ECO:0000259" key="5">
    <source>
        <dbReference type="Pfam" id="PF04542"/>
    </source>
</evidence>
<dbReference type="EMBL" id="JJRY01000018">
    <property type="protein sequence ID" value="KEF37139.1"/>
    <property type="molecule type" value="Genomic_DNA"/>
</dbReference>
<evidence type="ECO:0000313" key="7">
    <source>
        <dbReference type="EMBL" id="KEF37139.1"/>
    </source>
</evidence>
<keyword evidence="4" id="KW-0804">Transcription</keyword>
<feature type="domain" description="RNA polymerase sigma factor 70 region 4 type 2" evidence="6">
    <location>
        <begin position="123"/>
        <end position="174"/>
    </location>
</feature>
<dbReference type="Proteomes" id="UP000027936">
    <property type="component" value="Unassembled WGS sequence"/>
</dbReference>
<dbReference type="NCBIfam" id="TIGR02937">
    <property type="entry name" value="sigma70-ECF"/>
    <property type="match status" value="1"/>
</dbReference>
<dbReference type="InterPro" id="IPR013325">
    <property type="entry name" value="RNA_pol_sigma_r2"/>
</dbReference>